<dbReference type="OrthoDB" id="5352400at2759"/>
<feature type="transmembrane region" description="Helical" evidence="1">
    <location>
        <begin position="18"/>
        <end position="37"/>
    </location>
</feature>
<comment type="caution">
    <text evidence="2">The sequence shown here is derived from an EMBL/GenBank/DDBJ whole genome shotgun (WGS) entry which is preliminary data.</text>
</comment>
<feature type="transmembrane region" description="Helical" evidence="1">
    <location>
        <begin position="79"/>
        <end position="101"/>
    </location>
</feature>
<keyword evidence="1" id="KW-1133">Transmembrane helix</keyword>
<keyword evidence="1" id="KW-0812">Transmembrane</keyword>
<protein>
    <submittedName>
        <fullName evidence="2">Uncharacterized protein</fullName>
    </submittedName>
</protein>
<feature type="transmembrane region" description="Helical" evidence="1">
    <location>
        <begin position="43"/>
        <end position="67"/>
    </location>
</feature>
<accession>A0A5N6KKT0</accession>
<evidence type="ECO:0000313" key="2">
    <source>
        <dbReference type="EMBL" id="KAB8304393.1"/>
    </source>
</evidence>
<name>A0A5N6KKT0_MONLA</name>
<keyword evidence="3" id="KW-1185">Reference proteome</keyword>
<evidence type="ECO:0000256" key="1">
    <source>
        <dbReference type="SAM" id="Phobius"/>
    </source>
</evidence>
<feature type="transmembrane region" description="Helical" evidence="1">
    <location>
        <begin position="238"/>
        <end position="260"/>
    </location>
</feature>
<dbReference type="EMBL" id="VIGI01000001">
    <property type="protein sequence ID" value="KAB8304393.1"/>
    <property type="molecule type" value="Genomic_DNA"/>
</dbReference>
<sequence length="428" mass="48713">MCLTLILINDERLKRRRLGFWTIELFVQVYPLIYKILGLRQSQALSSSSICAITRIFIIMAPAWLSSPIMKRKWRFPKVIIWLNVIELAGTVAALVLIGIADPDLYRTNLWQIGYDHGFNSSPAQVLYAYANYRPLPKIPFVWSQTLQSFNVGISVLSMFIQLCKVVMFIMHIWYPLVSTIVNGLLTACWVVSMYGQAGPDHNDPRHPSNVAWYIAKSCSYAKPTGNYHYCQMAKGTFAVSTFMMVVYLANTILGVHSLIPSRLERSVNALDLEDNIESATNAGKRAKTTDSPDSERPWEMQNIPHITIASYLGTEICVKVMVAKGRELENYLLLGPVVENWFWEWEWIPDAVYAKQAKKGTSRNFVMDFFYKLGWLGKGQAERETTDRNGWMTPLILDSEETGFWILDNVCFNALHEILNSGGFSSC</sequence>
<feature type="transmembrane region" description="Helical" evidence="1">
    <location>
        <begin position="173"/>
        <end position="195"/>
    </location>
</feature>
<feature type="transmembrane region" description="Helical" evidence="1">
    <location>
        <begin position="142"/>
        <end position="161"/>
    </location>
</feature>
<gene>
    <name evidence="2" type="ORF">EYC80_003797</name>
</gene>
<keyword evidence="1" id="KW-0472">Membrane</keyword>
<proteinExistence type="predicted"/>
<dbReference type="Proteomes" id="UP000326757">
    <property type="component" value="Unassembled WGS sequence"/>
</dbReference>
<evidence type="ECO:0000313" key="3">
    <source>
        <dbReference type="Proteomes" id="UP000326757"/>
    </source>
</evidence>
<reference evidence="2 3" key="1">
    <citation type="submission" date="2019-06" db="EMBL/GenBank/DDBJ databases">
        <title>Genome Sequence of the Brown Rot Fungal Pathogen Monilinia laxa.</title>
        <authorList>
            <person name="De Miccolis Angelini R.M."/>
            <person name="Landi L."/>
            <person name="Abate D."/>
            <person name="Pollastro S."/>
            <person name="Romanazzi G."/>
            <person name="Faretra F."/>
        </authorList>
    </citation>
    <scope>NUCLEOTIDE SEQUENCE [LARGE SCALE GENOMIC DNA]</scope>
    <source>
        <strain evidence="2 3">Mlax316</strain>
    </source>
</reference>
<organism evidence="2 3">
    <name type="scientific">Monilinia laxa</name>
    <name type="common">Brown rot fungus</name>
    <name type="synonym">Sclerotinia laxa</name>
    <dbReference type="NCBI Taxonomy" id="61186"/>
    <lineage>
        <taxon>Eukaryota</taxon>
        <taxon>Fungi</taxon>
        <taxon>Dikarya</taxon>
        <taxon>Ascomycota</taxon>
        <taxon>Pezizomycotina</taxon>
        <taxon>Leotiomycetes</taxon>
        <taxon>Helotiales</taxon>
        <taxon>Sclerotiniaceae</taxon>
        <taxon>Monilinia</taxon>
    </lineage>
</organism>
<dbReference type="AlphaFoldDB" id="A0A5N6KKT0"/>